<dbReference type="InterPro" id="IPR022409">
    <property type="entry name" value="PKD/Chitinase_dom"/>
</dbReference>
<dbReference type="PROSITE" id="PS51173">
    <property type="entry name" value="CBM2"/>
    <property type="match status" value="1"/>
</dbReference>
<evidence type="ECO:0000313" key="11">
    <source>
        <dbReference type="Proteomes" id="UP000321306"/>
    </source>
</evidence>
<evidence type="ECO:0000313" key="10">
    <source>
        <dbReference type="EMBL" id="GEM49395.1"/>
    </source>
</evidence>
<evidence type="ECO:0000256" key="6">
    <source>
        <dbReference type="ARBA" id="ARBA00023295"/>
    </source>
</evidence>
<gene>
    <name evidence="10" type="ORF">DC3_50300</name>
</gene>
<feature type="domain" description="CBM2" evidence="9">
    <location>
        <begin position="592"/>
        <end position="700"/>
    </location>
</feature>
<dbReference type="InterPro" id="IPR001919">
    <property type="entry name" value="CBD2"/>
</dbReference>
<comment type="catalytic activity">
    <reaction evidence="1">
        <text>Endohydrolysis of (1-&gt;4)-beta-D-glucosidic linkages in cellulose, lichenin and cereal beta-D-glucans.</text>
        <dbReference type="EC" id="3.2.1.4"/>
    </reaction>
</comment>
<dbReference type="Gene3D" id="2.60.40.10">
    <property type="entry name" value="Immunoglobulins"/>
    <property type="match status" value="2"/>
</dbReference>
<dbReference type="InterPro" id="IPR001547">
    <property type="entry name" value="Glyco_hydro_5"/>
</dbReference>
<keyword evidence="3" id="KW-0378">Hydrolase</keyword>
<name>A0A511N974_DEIC1</name>
<dbReference type="Pfam" id="PF00553">
    <property type="entry name" value="CBM_2"/>
    <property type="match status" value="1"/>
</dbReference>
<dbReference type="AlphaFoldDB" id="A0A511N974"/>
<comment type="caution">
    <text evidence="10">The sequence shown here is derived from an EMBL/GenBank/DDBJ whole genome shotgun (WGS) entry which is preliminary data.</text>
</comment>
<dbReference type="GO" id="GO:0030247">
    <property type="term" value="F:polysaccharide binding"/>
    <property type="evidence" value="ECO:0007669"/>
    <property type="project" value="UniProtKB-UniRule"/>
</dbReference>
<evidence type="ECO:0000256" key="5">
    <source>
        <dbReference type="ARBA" id="ARBA00023277"/>
    </source>
</evidence>
<dbReference type="Pfam" id="PF00150">
    <property type="entry name" value="Cellulase"/>
    <property type="match status" value="1"/>
</dbReference>
<evidence type="ECO:0000256" key="8">
    <source>
        <dbReference type="SAM" id="SignalP"/>
    </source>
</evidence>
<dbReference type="InterPro" id="IPR012291">
    <property type="entry name" value="CBM2_carb-bd_dom_sf"/>
</dbReference>
<keyword evidence="6" id="KW-0326">Glycosidase</keyword>
<proteinExistence type="predicted"/>
<accession>A0A511N974</accession>
<organism evidence="10 11">
    <name type="scientific">Deinococcus cellulosilyticus (strain DSM 18568 / NBRC 106333 / KACC 11606 / 5516J-15)</name>
    <dbReference type="NCBI Taxonomy" id="1223518"/>
    <lineage>
        <taxon>Bacteria</taxon>
        <taxon>Thermotogati</taxon>
        <taxon>Deinococcota</taxon>
        <taxon>Deinococci</taxon>
        <taxon>Deinococcales</taxon>
        <taxon>Deinococcaceae</taxon>
        <taxon>Deinococcus</taxon>
    </lineage>
</organism>
<dbReference type="InterPro" id="IPR008965">
    <property type="entry name" value="CBM2/CBM3_carb-bd_dom_sf"/>
</dbReference>
<keyword evidence="5" id="KW-0119">Carbohydrate metabolism</keyword>
<dbReference type="GO" id="GO:0030245">
    <property type="term" value="P:cellulose catabolic process"/>
    <property type="evidence" value="ECO:0007669"/>
    <property type="project" value="UniProtKB-KW"/>
</dbReference>
<dbReference type="RefSeq" id="WP_146889877.1">
    <property type="nucleotide sequence ID" value="NZ_BJXB01000033.1"/>
</dbReference>
<evidence type="ECO:0000256" key="2">
    <source>
        <dbReference type="ARBA" id="ARBA00012601"/>
    </source>
</evidence>
<evidence type="ECO:0000259" key="9">
    <source>
        <dbReference type="PROSITE" id="PS51173"/>
    </source>
</evidence>
<reference evidence="10 11" key="1">
    <citation type="submission" date="2019-07" db="EMBL/GenBank/DDBJ databases">
        <title>Whole genome shotgun sequence of Deinococcus cellulosilyticus NBRC 106333.</title>
        <authorList>
            <person name="Hosoyama A."/>
            <person name="Uohara A."/>
            <person name="Ohji S."/>
            <person name="Ichikawa N."/>
        </authorList>
    </citation>
    <scope>NUCLEOTIDE SEQUENCE [LARGE SCALE GENOMIC DNA]</scope>
    <source>
        <strain evidence="10 11">NBRC 106333</strain>
    </source>
</reference>
<dbReference type="Proteomes" id="UP000321306">
    <property type="component" value="Unassembled WGS sequence"/>
</dbReference>
<dbReference type="EMBL" id="BJXB01000033">
    <property type="protein sequence ID" value="GEM49395.1"/>
    <property type="molecule type" value="Genomic_DNA"/>
</dbReference>
<dbReference type="OrthoDB" id="9800475at2"/>
<dbReference type="SUPFAM" id="SSF49384">
    <property type="entry name" value="Carbohydrate-binding domain"/>
    <property type="match status" value="1"/>
</dbReference>
<keyword evidence="11" id="KW-1185">Reference proteome</keyword>
<protein>
    <recommendedName>
        <fullName evidence="2">cellulase</fullName>
        <ecNumber evidence="2">3.2.1.4</ecNumber>
    </recommendedName>
</protein>
<dbReference type="GO" id="GO:0008810">
    <property type="term" value="F:cellulase activity"/>
    <property type="evidence" value="ECO:0007669"/>
    <property type="project" value="UniProtKB-EC"/>
</dbReference>
<evidence type="ECO:0000256" key="4">
    <source>
        <dbReference type="ARBA" id="ARBA00023001"/>
    </source>
</evidence>
<dbReference type="SMART" id="SM00089">
    <property type="entry name" value="PKD"/>
    <property type="match status" value="2"/>
</dbReference>
<dbReference type="PROSITE" id="PS51257">
    <property type="entry name" value="PROKAR_LIPOPROTEIN"/>
    <property type="match status" value="1"/>
</dbReference>
<dbReference type="InterPro" id="IPR013783">
    <property type="entry name" value="Ig-like_fold"/>
</dbReference>
<dbReference type="SUPFAM" id="SSF51445">
    <property type="entry name" value="(Trans)glycosidases"/>
    <property type="match status" value="1"/>
</dbReference>
<dbReference type="Gene3D" id="3.20.20.80">
    <property type="entry name" value="Glycosidases"/>
    <property type="match status" value="1"/>
</dbReference>
<dbReference type="PANTHER" id="PTHR35923">
    <property type="entry name" value="MAJOR EXTRACELLULAR ENDOGLUCANASE"/>
    <property type="match status" value="1"/>
</dbReference>
<keyword evidence="8" id="KW-0732">Signal</keyword>
<dbReference type="PANTHER" id="PTHR35923:SF2">
    <property type="entry name" value="ENDOGLUCANASE"/>
    <property type="match status" value="1"/>
</dbReference>
<evidence type="ECO:0000256" key="7">
    <source>
        <dbReference type="ARBA" id="ARBA00023326"/>
    </source>
</evidence>
<dbReference type="InterPro" id="IPR017853">
    <property type="entry name" value="GH"/>
</dbReference>
<evidence type="ECO:0000256" key="1">
    <source>
        <dbReference type="ARBA" id="ARBA00000966"/>
    </source>
</evidence>
<dbReference type="PROSITE" id="PS00659">
    <property type="entry name" value="GLYCOSYL_HYDROL_F5"/>
    <property type="match status" value="1"/>
</dbReference>
<feature type="signal peptide" evidence="8">
    <location>
        <begin position="1"/>
        <end position="26"/>
    </location>
</feature>
<dbReference type="Gene3D" id="2.60.40.290">
    <property type="match status" value="1"/>
</dbReference>
<keyword evidence="4" id="KW-0136">Cellulose degradation</keyword>
<dbReference type="EC" id="3.2.1.4" evidence="2"/>
<dbReference type="InterPro" id="IPR018087">
    <property type="entry name" value="Glyco_hydro_5_CS"/>
</dbReference>
<dbReference type="Pfam" id="PF17957">
    <property type="entry name" value="Big_7"/>
    <property type="match status" value="2"/>
</dbReference>
<evidence type="ECO:0000256" key="3">
    <source>
        <dbReference type="ARBA" id="ARBA00022801"/>
    </source>
</evidence>
<dbReference type="SMART" id="SM00637">
    <property type="entry name" value="CBD_II"/>
    <property type="match status" value="1"/>
</dbReference>
<feature type="chain" id="PRO_5022173614" description="cellulase" evidence="8">
    <location>
        <begin position="27"/>
        <end position="700"/>
    </location>
</feature>
<sequence>MRRVQFTALTLLSVGMLACSSQTPPAAQPTVQKQAGEGFWSTSGSKILDANGQVVRITGINWFGFETANYMPHGLWSVNYKQVLDQVKSLGFTVLRIPFSNEMLVGPKMPSGLNDFANPELKGLNSLQILDRIIEYSGTIGLKVFLDRHRPEASGQSHLWYTSTTPESKWIEDWKFLAARYKGNPTVVGADLHNEPHSVDGTGLNSCWGCGDPAQDWRLAAEKAGNAILSVNPDWLIIVEGNECWASDGSAVKPSQWNPNPNMNCNWWGGNLMGAQKYPVRLSKPNKLVYSSHDYGMSVYNGQPWFTDPSFPATLEPHWDKYWGYLVKNNIAPVIVGEFGSTLQDSKDQVWLPSLLKYLEKIGASWTYWSLNPNSGDTKGILLDDWQTVDHVRYDVVKPYLVPLSGGTTNKAPTVSITSPTSGQNFATGVTISVKGTASDPDGTVSKVDLYVDGVLKNTDTTAPYEFSVAGLASGAHTIKLMATDNKGATAEATQSITVGSAPNDPPALTVSSPIEGQTFTAGTTVNVAATATDSDGVSKVDFYMDGILKLSDTTSPYSYSATGLTSGAHSIKVVATDTKGASSTITRNITVGGAPSACKVVYSKQNDWGSGATISIDITNTSSTPVNGWTLSFNFSGNQQISQSWNSTYIQSGQTVTLKNLNYNATLAAGATTNLGFNLTYSGTNSNPVSFKLNGNTCQ</sequence>
<keyword evidence="7" id="KW-0624">Polysaccharide degradation</keyword>